<evidence type="ECO:0000256" key="3">
    <source>
        <dbReference type="PROSITE-ProRule" id="PRU00023"/>
    </source>
</evidence>
<dbReference type="PANTHER" id="PTHR24134:SF9">
    <property type="entry name" value="ANKYRIN REPEAT AND SOCS BOX PROTEIN 8"/>
    <property type="match status" value="1"/>
</dbReference>
<dbReference type="PANTHER" id="PTHR24134">
    <property type="entry name" value="ANKYRIN REPEAT-CONTAINING PROTEIN DDB_G0279043"/>
    <property type="match status" value="1"/>
</dbReference>
<accession>A0AAD6I645</accession>
<evidence type="ECO:0000256" key="2">
    <source>
        <dbReference type="ARBA" id="ARBA00023043"/>
    </source>
</evidence>
<dbReference type="SUPFAM" id="SSF48403">
    <property type="entry name" value="Ankyrin repeat"/>
    <property type="match status" value="1"/>
</dbReference>
<keyword evidence="1" id="KW-0677">Repeat</keyword>
<evidence type="ECO:0000313" key="4">
    <source>
        <dbReference type="EMBL" id="KAJ6034113.1"/>
    </source>
</evidence>
<keyword evidence="2 3" id="KW-0040">ANK repeat</keyword>
<comment type="caution">
    <text evidence="4">The sequence shown here is derived from an EMBL/GenBank/DDBJ whole genome shotgun (WGS) entry which is preliminary data.</text>
</comment>
<evidence type="ECO:0000256" key="1">
    <source>
        <dbReference type="ARBA" id="ARBA00022737"/>
    </source>
</evidence>
<dbReference type="Proteomes" id="UP001219568">
    <property type="component" value="Unassembled WGS sequence"/>
</dbReference>
<dbReference type="Gene3D" id="1.25.40.20">
    <property type="entry name" value="Ankyrin repeat-containing domain"/>
    <property type="match status" value="1"/>
</dbReference>
<reference evidence="4" key="2">
    <citation type="submission" date="2023-01" db="EMBL/GenBank/DDBJ databases">
        <authorList>
            <person name="Petersen C."/>
        </authorList>
    </citation>
    <scope>NUCLEOTIDE SEQUENCE</scope>
    <source>
        <strain evidence="4">IBT 15450</strain>
    </source>
</reference>
<dbReference type="InterPro" id="IPR036770">
    <property type="entry name" value="Ankyrin_rpt-contain_sf"/>
</dbReference>
<dbReference type="InterPro" id="IPR002110">
    <property type="entry name" value="Ankyrin_rpt"/>
</dbReference>
<dbReference type="Pfam" id="PF12796">
    <property type="entry name" value="Ank_2"/>
    <property type="match status" value="1"/>
</dbReference>
<dbReference type="EMBL" id="JAQJZL010000012">
    <property type="protein sequence ID" value="KAJ6034113.1"/>
    <property type="molecule type" value="Genomic_DNA"/>
</dbReference>
<organism evidence="4 5">
    <name type="scientific">Penicillium canescens</name>
    <dbReference type="NCBI Taxonomy" id="5083"/>
    <lineage>
        <taxon>Eukaryota</taxon>
        <taxon>Fungi</taxon>
        <taxon>Dikarya</taxon>
        <taxon>Ascomycota</taxon>
        <taxon>Pezizomycotina</taxon>
        <taxon>Eurotiomycetes</taxon>
        <taxon>Eurotiomycetidae</taxon>
        <taxon>Eurotiales</taxon>
        <taxon>Aspergillaceae</taxon>
        <taxon>Penicillium</taxon>
    </lineage>
</organism>
<dbReference type="AlphaFoldDB" id="A0AAD6I645"/>
<proteinExistence type="predicted"/>
<gene>
    <name evidence="4" type="ORF">N7460_009930</name>
</gene>
<sequence>MDKLPLPLFKSNLDRTVALYHAICIGSLDLIKQITDLPHLIAAIDEFNNFGDDHVKGGYFAGDEKAFAASNFGGYVSPLIVAINNRNVESKHGMEIIQFLLDAGADPNTPDRFHRNLPLFVAASKGDHELASLLLDNKADQFIYSIEGSLILRDGSLRESHWKKWKLLVPLDAAMRGGYIELAELLIERGEPST</sequence>
<dbReference type="PROSITE" id="PS50088">
    <property type="entry name" value="ANK_REPEAT"/>
    <property type="match status" value="1"/>
</dbReference>
<evidence type="ECO:0000313" key="5">
    <source>
        <dbReference type="Proteomes" id="UP001219568"/>
    </source>
</evidence>
<keyword evidence="5" id="KW-1185">Reference proteome</keyword>
<protein>
    <submittedName>
        <fullName evidence="4">Ankyrin repeat protein</fullName>
    </submittedName>
</protein>
<name>A0AAD6I645_PENCN</name>
<dbReference type="SMART" id="SM00248">
    <property type="entry name" value="ANK"/>
    <property type="match status" value="4"/>
</dbReference>
<feature type="repeat" description="ANK" evidence="3">
    <location>
        <begin position="74"/>
        <end position="112"/>
    </location>
</feature>
<reference evidence="4" key="1">
    <citation type="journal article" date="2023" name="IMA Fungus">
        <title>Comparative genomic study of the Penicillium genus elucidates a diverse pangenome and 15 lateral gene transfer events.</title>
        <authorList>
            <person name="Petersen C."/>
            <person name="Sorensen T."/>
            <person name="Nielsen M.R."/>
            <person name="Sondergaard T.E."/>
            <person name="Sorensen J.L."/>
            <person name="Fitzpatrick D.A."/>
            <person name="Frisvad J.C."/>
            <person name="Nielsen K.L."/>
        </authorList>
    </citation>
    <scope>NUCLEOTIDE SEQUENCE</scope>
    <source>
        <strain evidence="4">IBT 15450</strain>
    </source>
</reference>